<gene>
    <name evidence="1" type="ORF">V6N12_057313</name>
</gene>
<evidence type="ECO:0000313" key="2">
    <source>
        <dbReference type="Proteomes" id="UP001472677"/>
    </source>
</evidence>
<accession>A0ABR2DBU6</accession>
<comment type="caution">
    <text evidence="1">The sequence shown here is derived from an EMBL/GenBank/DDBJ whole genome shotgun (WGS) entry which is preliminary data.</text>
</comment>
<protein>
    <submittedName>
        <fullName evidence="1">Uncharacterized protein</fullName>
    </submittedName>
</protein>
<proteinExistence type="predicted"/>
<reference evidence="1 2" key="1">
    <citation type="journal article" date="2024" name="G3 (Bethesda)">
        <title>Genome assembly of Hibiscus sabdariffa L. provides insights into metabolisms of medicinal natural products.</title>
        <authorList>
            <person name="Kim T."/>
        </authorList>
    </citation>
    <scope>NUCLEOTIDE SEQUENCE [LARGE SCALE GENOMIC DNA]</scope>
    <source>
        <strain evidence="1">TK-2024</strain>
        <tissue evidence="1">Old leaves</tissue>
    </source>
</reference>
<name>A0ABR2DBU6_9ROSI</name>
<organism evidence="1 2">
    <name type="scientific">Hibiscus sabdariffa</name>
    <name type="common">roselle</name>
    <dbReference type="NCBI Taxonomy" id="183260"/>
    <lineage>
        <taxon>Eukaryota</taxon>
        <taxon>Viridiplantae</taxon>
        <taxon>Streptophyta</taxon>
        <taxon>Embryophyta</taxon>
        <taxon>Tracheophyta</taxon>
        <taxon>Spermatophyta</taxon>
        <taxon>Magnoliopsida</taxon>
        <taxon>eudicotyledons</taxon>
        <taxon>Gunneridae</taxon>
        <taxon>Pentapetalae</taxon>
        <taxon>rosids</taxon>
        <taxon>malvids</taxon>
        <taxon>Malvales</taxon>
        <taxon>Malvaceae</taxon>
        <taxon>Malvoideae</taxon>
        <taxon>Hibiscus</taxon>
    </lineage>
</organism>
<evidence type="ECO:0000313" key="1">
    <source>
        <dbReference type="EMBL" id="KAK8534669.1"/>
    </source>
</evidence>
<sequence length="128" mass="15126">MNSTFRKWGWNDFLRIGPTVCERLVRVFYSNATIEREATLSEKIIAIKSYVMRKDLFISPDMIPYALPSTLQEEITMKSLLDYMFDALCNHVDLQFTELHKLVDSQFAEIRKEMTSFHEEFSTRKTDD</sequence>
<dbReference type="EMBL" id="JBBPBM010000031">
    <property type="protein sequence ID" value="KAK8534669.1"/>
    <property type="molecule type" value="Genomic_DNA"/>
</dbReference>
<dbReference type="Proteomes" id="UP001472677">
    <property type="component" value="Unassembled WGS sequence"/>
</dbReference>
<keyword evidence="2" id="KW-1185">Reference proteome</keyword>